<dbReference type="AlphaFoldDB" id="A0A552VCL8"/>
<dbReference type="InterPro" id="IPR045584">
    <property type="entry name" value="Pilin-like"/>
</dbReference>
<dbReference type="Proteomes" id="UP000319424">
    <property type="component" value="Unassembled WGS sequence"/>
</dbReference>
<keyword evidence="1" id="KW-0812">Transmembrane</keyword>
<gene>
    <name evidence="2" type="ORF">FL857_01780</name>
</gene>
<dbReference type="InterPro" id="IPR012902">
    <property type="entry name" value="N_methyl_site"/>
</dbReference>
<dbReference type="SUPFAM" id="SSF54523">
    <property type="entry name" value="Pili subunits"/>
    <property type="match status" value="1"/>
</dbReference>
<protein>
    <submittedName>
        <fullName evidence="2">Type II secretion system protein</fullName>
    </submittedName>
</protein>
<reference evidence="2 3" key="1">
    <citation type="submission" date="2019-07" db="EMBL/GenBank/DDBJ databases">
        <title>Criibacterium bergeronii gen. nov., sp. nov. isolated from human clinical samples.</title>
        <authorList>
            <person name="Maheux A.F."/>
            <person name="Boudreau D.K."/>
            <person name="Berube E."/>
            <person name="Brodeur S."/>
            <person name="Bernard K.A."/>
            <person name="Abed J.Y."/>
            <person name="Ducrey E."/>
            <person name="Guay E.F."/>
            <person name="Raymond F."/>
            <person name="Corbeil J."/>
            <person name="Domingo M.-C."/>
            <person name="Roy P.H."/>
            <person name="Boissinot M."/>
            <person name="Tocheva E.I."/>
            <person name="Omar R.F."/>
        </authorList>
    </citation>
    <scope>NUCLEOTIDE SEQUENCE [LARGE SCALE GENOMIC DNA]</scope>
    <source>
        <strain evidence="2 3">CCRI-24246</strain>
    </source>
</reference>
<proteinExistence type="predicted"/>
<dbReference type="EMBL" id="VJXW01000002">
    <property type="protein sequence ID" value="TRW28222.1"/>
    <property type="molecule type" value="Genomic_DNA"/>
</dbReference>
<organism evidence="2 3">
    <name type="scientific">Criibacterium bergeronii</name>
    <dbReference type="NCBI Taxonomy" id="1871336"/>
    <lineage>
        <taxon>Bacteria</taxon>
        <taxon>Bacillati</taxon>
        <taxon>Bacillota</taxon>
        <taxon>Clostridia</taxon>
        <taxon>Peptostreptococcales</taxon>
        <taxon>Filifactoraceae</taxon>
        <taxon>Criibacterium</taxon>
    </lineage>
</organism>
<keyword evidence="1" id="KW-0472">Membrane</keyword>
<accession>A0A552VCL8</accession>
<dbReference type="Gene3D" id="3.30.700.10">
    <property type="entry name" value="Glycoprotein, Type 4 Pilin"/>
    <property type="match status" value="1"/>
</dbReference>
<comment type="caution">
    <text evidence="2">The sequence shown here is derived from an EMBL/GenBank/DDBJ whole genome shotgun (WGS) entry which is preliminary data.</text>
</comment>
<keyword evidence="1" id="KW-1133">Transmembrane helix</keyword>
<dbReference type="PANTHER" id="PTHR30093">
    <property type="entry name" value="GENERAL SECRETION PATHWAY PROTEIN G"/>
    <property type="match status" value="1"/>
</dbReference>
<evidence type="ECO:0000313" key="3">
    <source>
        <dbReference type="Proteomes" id="UP000319424"/>
    </source>
</evidence>
<name>A0A552VCL8_9FIRM</name>
<evidence type="ECO:0000256" key="1">
    <source>
        <dbReference type="SAM" id="Phobius"/>
    </source>
</evidence>
<dbReference type="NCBIfam" id="TIGR02532">
    <property type="entry name" value="IV_pilin_GFxxxE"/>
    <property type="match status" value="1"/>
</dbReference>
<dbReference type="PROSITE" id="PS00409">
    <property type="entry name" value="PROKAR_NTER_METHYL"/>
    <property type="match status" value="1"/>
</dbReference>
<dbReference type="RefSeq" id="WP_144015508.1">
    <property type="nucleotide sequence ID" value="NZ_VJXW01000002.1"/>
</dbReference>
<sequence>MKNLMSRKKKGFTLVELLVVVAIIAILMLLAIPKFTSQTKGATVRTFEGNVRTLASQVVQEVAASGGNIGEFKDDGNIGEFLKTIKNKPNSATYDIASDKKSITCKLTGVLSEDYVLEVDGSGQITRKQPAVAAGATGSTVIDGVKLSF</sequence>
<dbReference type="Pfam" id="PF07963">
    <property type="entry name" value="N_methyl"/>
    <property type="match status" value="1"/>
</dbReference>
<feature type="transmembrane region" description="Helical" evidence="1">
    <location>
        <begin position="12"/>
        <end position="32"/>
    </location>
</feature>
<evidence type="ECO:0000313" key="2">
    <source>
        <dbReference type="EMBL" id="TRW28222.1"/>
    </source>
</evidence>